<protein>
    <submittedName>
        <fullName evidence="2">AS-48C1 protein</fullName>
    </submittedName>
</protein>
<reference evidence="2" key="1">
    <citation type="journal article" date="1998" name="Mol. Microbiol.">
        <title>Analysis of the gene cluster involved in production and immunity of the peptide antibiotic AS-48 in Enterococcus faecalis.</title>
        <authorList>
            <person name="Martinez-Bueno M."/>
            <person name="Valdivia E."/>
            <person name="Galvez A."/>
            <person name="Coyette J."/>
            <person name="Maqueda M."/>
        </authorList>
    </citation>
    <scope>NUCLEOTIDE SEQUENCE</scope>
    <source>
        <strain evidence="2">S-48</strain>
    </source>
</reference>
<proteinExistence type="predicted"/>
<organism evidence="2">
    <name type="scientific">Enterococcus faecalis</name>
    <name type="common">Streptococcus faecalis</name>
    <dbReference type="NCBI Taxonomy" id="1351"/>
    <lineage>
        <taxon>Bacteria</taxon>
        <taxon>Bacillati</taxon>
        <taxon>Bacillota</taxon>
        <taxon>Bacilli</taxon>
        <taxon>Lactobacillales</taxon>
        <taxon>Enterococcaceae</taxon>
        <taxon>Enterococcus</taxon>
    </lineage>
</organism>
<name>O53026_ENTFL</name>
<keyword evidence="1" id="KW-0812">Transmembrane</keyword>
<gene>
    <name evidence="2" type="primary">as-48C1</name>
</gene>
<keyword evidence="1" id="KW-0472">Membrane</keyword>
<sequence length="164" mass="18805">MHKFTLKKCIGITSLFFLFSNILIAEEFIFVEKNLSFFPKLGIIVLVFFMSAPAFFVVTLILTCLIAFLITLINKFYSFKRVYLSTLFINSIQLFVNLALFSAFLHYNLNLRLLSIMSFMINIFLVAIYRNLLIKFANVNSRAANVLSIFGIVLSIIYLVVGVK</sequence>
<accession>O53026</accession>
<feature type="transmembrane region" description="Helical" evidence="1">
    <location>
        <begin position="113"/>
        <end position="132"/>
    </location>
</feature>
<feature type="transmembrane region" description="Helical" evidence="1">
    <location>
        <begin position="41"/>
        <end position="70"/>
    </location>
</feature>
<evidence type="ECO:0000256" key="1">
    <source>
        <dbReference type="SAM" id="Phobius"/>
    </source>
</evidence>
<feature type="transmembrane region" description="Helical" evidence="1">
    <location>
        <begin position="82"/>
        <end position="107"/>
    </location>
</feature>
<dbReference type="EMBL" id="Y12234">
    <property type="protein sequence ID" value="CAA72920.1"/>
    <property type="molecule type" value="Genomic_DNA"/>
</dbReference>
<feature type="transmembrane region" description="Helical" evidence="1">
    <location>
        <begin position="144"/>
        <end position="161"/>
    </location>
</feature>
<dbReference type="AlphaFoldDB" id="O53026"/>
<keyword evidence="1" id="KW-1133">Transmembrane helix</keyword>
<evidence type="ECO:0000313" key="2">
    <source>
        <dbReference type="EMBL" id="CAA72920.1"/>
    </source>
</evidence>